<feature type="transmembrane region" description="Helical" evidence="1">
    <location>
        <begin position="40"/>
        <end position="62"/>
    </location>
</feature>
<evidence type="ECO:0008006" key="4">
    <source>
        <dbReference type="Google" id="ProtNLM"/>
    </source>
</evidence>
<keyword evidence="3" id="KW-1185">Reference proteome</keyword>
<dbReference type="EMBL" id="FNUL01000005">
    <property type="protein sequence ID" value="SEF65766.1"/>
    <property type="molecule type" value="Genomic_DNA"/>
</dbReference>
<evidence type="ECO:0000313" key="3">
    <source>
        <dbReference type="Proteomes" id="UP000236726"/>
    </source>
</evidence>
<reference evidence="2 3" key="1">
    <citation type="submission" date="2016-10" db="EMBL/GenBank/DDBJ databases">
        <authorList>
            <person name="de Groot N.N."/>
        </authorList>
    </citation>
    <scope>NUCLEOTIDE SEQUENCE [LARGE SCALE GENOMIC DNA]</scope>
    <source>
        <strain evidence="2 3">D15d</strain>
    </source>
</reference>
<name>A0A1H5TSL8_9FIRM</name>
<evidence type="ECO:0000256" key="1">
    <source>
        <dbReference type="SAM" id="Phobius"/>
    </source>
</evidence>
<feature type="transmembrane region" description="Helical" evidence="1">
    <location>
        <begin position="107"/>
        <end position="128"/>
    </location>
</feature>
<evidence type="ECO:0000313" key="2">
    <source>
        <dbReference type="EMBL" id="SEF65766.1"/>
    </source>
</evidence>
<organism evidence="2 3">
    <name type="scientific">Lachnospira multipara</name>
    <dbReference type="NCBI Taxonomy" id="28051"/>
    <lineage>
        <taxon>Bacteria</taxon>
        <taxon>Bacillati</taxon>
        <taxon>Bacillota</taxon>
        <taxon>Clostridia</taxon>
        <taxon>Lachnospirales</taxon>
        <taxon>Lachnospiraceae</taxon>
        <taxon>Lachnospira</taxon>
    </lineage>
</organism>
<keyword evidence="1" id="KW-0472">Membrane</keyword>
<feature type="transmembrane region" description="Helical" evidence="1">
    <location>
        <begin position="9"/>
        <end position="28"/>
    </location>
</feature>
<dbReference type="InterPro" id="IPR025531">
    <property type="entry name" value="DUF4418"/>
</dbReference>
<dbReference type="Proteomes" id="UP000236726">
    <property type="component" value="Unassembled WGS sequence"/>
</dbReference>
<protein>
    <recommendedName>
        <fullName evidence="4">DUF4418 domain-containing protein</fullName>
    </recommendedName>
</protein>
<accession>A0A1H5TSL8</accession>
<gene>
    <name evidence="2" type="ORF">SAMN05216537_10599</name>
</gene>
<proteinExistence type="predicted"/>
<dbReference type="Pfam" id="PF14387">
    <property type="entry name" value="DUF4418"/>
    <property type="match status" value="1"/>
</dbReference>
<feature type="transmembrane region" description="Helical" evidence="1">
    <location>
        <begin position="69"/>
        <end position="87"/>
    </location>
</feature>
<sequence>MKNRIISSIAYVVLGILLILIPTVVFPVCDSSMMKMACYYTGKAVVGIGIIVLILGVVSILFKDEKVRLGISIAIITDTVLIYLYTFKLIGLCKNETMDCRVATEPALLVATTILLLVALLNVIFIIVTNKNKVETKN</sequence>
<keyword evidence="1" id="KW-1133">Transmembrane helix</keyword>
<keyword evidence="1" id="KW-0812">Transmembrane</keyword>
<dbReference type="RefSeq" id="WP_103952548.1">
    <property type="nucleotide sequence ID" value="NZ_FNUL01000005.1"/>
</dbReference>
<dbReference type="AlphaFoldDB" id="A0A1H5TSL8"/>